<dbReference type="GO" id="GO:0003824">
    <property type="term" value="F:catalytic activity"/>
    <property type="evidence" value="ECO:0007669"/>
    <property type="project" value="InterPro"/>
</dbReference>
<dbReference type="InterPro" id="IPR016193">
    <property type="entry name" value="Cytidine_deaminase-like"/>
</dbReference>
<evidence type="ECO:0000313" key="2">
    <source>
        <dbReference type="Proteomes" id="UP000059574"/>
    </source>
</evidence>
<dbReference type="SUPFAM" id="SSF53927">
    <property type="entry name" value="Cytidine deaminase-like"/>
    <property type="match status" value="1"/>
</dbReference>
<proteinExistence type="predicted"/>
<reference evidence="2" key="1">
    <citation type="submission" date="2015-11" db="EMBL/GenBank/DDBJ databases">
        <authorList>
            <person name="Kumar R."/>
            <person name="Singh D."/>
            <person name="Swarnkar M.K."/>
            <person name="Singh A.K."/>
            <person name="Kumar S."/>
        </authorList>
    </citation>
    <scope>NUCLEOTIDE SEQUENCE [LARGE SCALE GENOMIC DNA]</scope>
    <source>
        <strain evidence="2">ERGS4:06</strain>
    </source>
</reference>
<reference evidence="1 2" key="2">
    <citation type="journal article" date="2016" name="J. Biotechnol.">
        <title>Complete genome sequence of Arthrobacter alpinus ERGS4:06, a yellow pigmented bacterium tolerant to cold and radiations isolated from Sikkim Himalaya.</title>
        <authorList>
            <person name="Kumar R."/>
            <person name="Singh D."/>
            <person name="Swarnkar M.K."/>
            <person name="Singh A.K."/>
            <person name="Kumar S."/>
        </authorList>
    </citation>
    <scope>NUCLEOTIDE SEQUENCE [LARGE SCALE GENOMIC DNA]</scope>
    <source>
        <strain evidence="1 2">ERGS4:06</strain>
    </source>
</reference>
<name>A0A0S2M0D0_9MICC</name>
<sequence>MPVLAKTVCTLGAARAAGAFELSHTVAVGNHGRGVKSPCGRDRKILAEYDPQIRVVMDSPQGLVSVLASDLLPFAYDYRAEQS</sequence>
<protein>
    <submittedName>
        <fullName evidence="1">Uncharacterized protein</fullName>
    </submittedName>
</protein>
<evidence type="ECO:0000313" key="1">
    <source>
        <dbReference type="EMBL" id="ALO66952.1"/>
    </source>
</evidence>
<organism evidence="1 2">
    <name type="scientific">Arthrobacter alpinus</name>
    <dbReference type="NCBI Taxonomy" id="656366"/>
    <lineage>
        <taxon>Bacteria</taxon>
        <taxon>Bacillati</taxon>
        <taxon>Actinomycetota</taxon>
        <taxon>Actinomycetes</taxon>
        <taxon>Micrococcales</taxon>
        <taxon>Micrococcaceae</taxon>
        <taxon>Arthrobacter</taxon>
    </lineage>
</organism>
<dbReference type="Gene3D" id="3.40.140.10">
    <property type="entry name" value="Cytidine Deaminase, domain 2"/>
    <property type="match status" value="1"/>
</dbReference>
<dbReference type="AlphaFoldDB" id="A0A0S2M0D0"/>
<dbReference type="Proteomes" id="UP000059574">
    <property type="component" value="Chromosome"/>
</dbReference>
<gene>
    <name evidence="1" type="ORF">AS189_11170</name>
</gene>
<dbReference type="EMBL" id="CP013200">
    <property type="protein sequence ID" value="ALO66952.1"/>
    <property type="molecule type" value="Genomic_DNA"/>
</dbReference>
<accession>A0A0S2M0D0</accession>